<feature type="non-terminal residue" evidence="1">
    <location>
        <position position="1"/>
    </location>
</feature>
<name>A0A8T8S8Q9_9BASI</name>
<protein>
    <submittedName>
        <fullName evidence="1">Uncharacterized protein</fullName>
    </submittedName>
</protein>
<reference evidence="1" key="2">
    <citation type="journal article" date="2019" name="IMA Fungus">
        <title>Genome sequencing and comparison of five Tilletia species to identify candidate genes for the detection of regulated species infecting wheat.</title>
        <authorList>
            <person name="Nguyen H.D.T."/>
            <person name="Sultana T."/>
            <person name="Kesanakurti P."/>
            <person name="Hambleton S."/>
        </authorList>
    </citation>
    <scope>NUCLEOTIDE SEQUENCE</scope>
    <source>
        <strain evidence="1">DAOMC 238032</strain>
    </source>
</reference>
<accession>A0A8T8S8Q9</accession>
<dbReference type="AlphaFoldDB" id="A0A8T8S8Q9"/>
<reference evidence="1" key="1">
    <citation type="submission" date="2016-04" db="EMBL/GenBank/DDBJ databases">
        <authorList>
            <person name="Nguyen H.D."/>
            <person name="Kesanakurti P."/>
            <person name="Cullis J."/>
            <person name="Levesque C.A."/>
            <person name="Hambleton S."/>
        </authorList>
    </citation>
    <scope>NUCLEOTIDE SEQUENCE</scope>
    <source>
        <strain evidence="1">DAOMC 238032</strain>
    </source>
</reference>
<dbReference type="Proteomes" id="UP000077671">
    <property type="component" value="Unassembled WGS sequence"/>
</dbReference>
<proteinExistence type="predicted"/>
<sequence length="274" mass="29257">MSGGDGGMVLQLAENPTPFTHFASLLLLSDWIQHLRPLAPGYAGIDVSAHWKELRALVARLDVRGPGNLAPLPPTGPPHALLKKYSGWLCSCGVAEVDRDKAAVHRQECTDGSYRSCAVQTWFERSHWFPVSLSHPQHDSSSSRSLVPESGRRHLESAFAASAASAGLDPSTLAMVAPSAPAACGTNSPWLRKTRWLVLLDGVDLKTATDLIHNPGSVLVQADPGSIDLGSFDPSEIHAGIVEAVRRLIQDAGEDMAKFLAFTTSSTSSSLHVV</sequence>
<evidence type="ECO:0000313" key="2">
    <source>
        <dbReference type="Proteomes" id="UP000077671"/>
    </source>
</evidence>
<evidence type="ECO:0000313" key="1">
    <source>
        <dbReference type="EMBL" id="KAE8235170.1"/>
    </source>
</evidence>
<comment type="caution">
    <text evidence="1">The sequence shown here is derived from an EMBL/GenBank/DDBJ whole genome shotgun (WGS) entry which is preliminary data.</text>
</comment>
<gene>
    <name evidence="1" type="ORF">A4X03_0g9874</name>
</gene>
<dbReference type="EMBL" id="LWDD02004471">
    <property type="protein sequence ID" value="KAE8235170.1"/>
    <property type="molecule type" value="Genomic_DNA"/>
</dbReference>
<organism evidence="1 2">
    <name type="scientific">Tilletia caries</name>
    <name type="common">wheat bunt fungus</name>
    <dbReference type="NCBI Taxonomy" id="13290"/>
    <lineage>
        <taxon>Eukaryota</taxon>
        <taxon>Fungi</taxon>
        <taxon>Dikarya</taxon>
        <taxon>Basidiomycota</taxon>
        <taxon>Ustilaginomycotina</taxon>
        <taxon>Exobasidiomycetes</taxon>
        <taxon>Tilletiales</taxon>
        <taxon>Tilletiaceae</taxon>
        <taxon>Tilletia</taxon>
    </lineage>
</organism>